<sequence length="81" mass="9036">MPRAPHQPADLRVWPGRQDRLDADGAALDPTGRGSTLGQVALRGHCIVYHYHNDHRVVVDSVSAHRDELILTTIIDNAEYK</sequence>
<name>A0A9W9TYW3_9EURO</name>
<dbReference type="GeneID" id="83196606"/>
<dbReference type="EMBL" id="JAPQKS010000001">
    <property type="protein sequence ID" value="KAJ5248555.1"/>
    <property type="molecule type" value="Genomic_DNA"/>
</dbReference>
<evidence type="ECO:0000313" key="2">
    <source>
        <dbReference type="Proteomes" id="UP001150941"/>
    </source>
</evidence>
<evidence type="ECO:0000313" key="1">
    <source>
        <dbReference type="EMBL" id="KAJ5248555.1"/>
    </source>
</evidence>
<organism evidence="1 2">
    <name type="scientific">Penicillium chermesinum</name>
    <dbReference type="NCBI Taxonomy" id="63820"/>
    <lineage>
        <taxon>Eukaryota</taxon>
        <taxon>Fungi</taxon>
        <taxon>Dikarya</taxon>
        <taxon>Ascomycota</taxon>
        <taxon>Pezizomycotina</taxon>
        <taxon>Eurotiomycetes</taxon>
        <taxon>Eurotiomycetidae</taxon>
        <taxon>Eurotiales</taxon>
        <taxon>Aspergillaceae</taxon>
        <taxon>Penicillium</taxon>
    </lineage>
</organism>
<reference evidence="1" key="2">
    <citation type="journal article" date="2023" name="IMA Fungus">
        <title>Comparative genomic study of the Penicillium genus elucidates a diverse pangenome and 15 lateral gene transfer events.</title>
        <authorList>
            <person name="Petersen C."/>
            <person name="Sorensen T."/>
            <person name="Nielsen M.R."/>
            <person name="Sondergaard T.E."/>
            <person name="Sorensen J.L."/>
            <person name="Fitzpatrick D.A."/>
            <person name="Frisvad J.C."/>
            <person name="Nielsen K.L."/>
        </authorList>
    </citation>
    <scope>NUCLEOTIDE SEQUENCE</scope>
    <source>
        <strain evidence="1">IBT 19713</strain>
    </source>
</reference>
<gene>
    <name evidence="1" type="ORF">N7468_000006</name>
</gene>
<accession>A0A9W9TYW3</accession>
<dbReference type="RefSeq" id="XP_058335334.1">
    <property type="nucleotide sequence ID" value="XM_058469303.1"/>
</dbReference>
<protein>
    <submittedName>
        <fullName evidence="1">Uncharacterized protein</fullName>
    </submittedName>
</protein>
<reference evidence="1" key="1">
    <citation type="submission" date="2022-11" db="EMBL/GenBank/DDBJ databases">
        <authorList>
            <person name="Petersen C."/>
        </authorList>
    </citation>
    <scope>NUCLEOTIDE SEQUENCE</scope>
    <source>
        <strain evidence="1">IBT 19713</strain>
    </source>
</reference>
<dbReference type="AlphaFoldDB" id="A0A9W9TYW3"/>
<proteinExistence type="predicted"/>
<dbReference type="Proteomes" id="UP001150941">
    <property type="component" value="Unassembled WGS sequence"/>
</dbReference>
<comment type="caution">
    <text evidence="1">The sequence shown here is derived from an EMBL/GenBank/DDBJ whole genome shotgun (WGS) entry which is preliminary data.</text>
</comment>
<keyword evidence="2" id="KW-1185">Reference proteome</keyword>